<proteinExistence type="predicted"/>
<keyword evidence="2 4" id="KW-0238">DNA-binding</keyword>
<dbReference type="EMBL" id="BOMB01000028">
    <property type="protein sequence ID" value="GID14016.1"/>
    <property type="molecule type" value="Genomic_DNA"/>
</dbReference>
<name>A0A8J3NCG3_9ACTN</name>
<keyword evidence="7" id="KW-1185">Reference proteome</keyword>
<dbReference type="AlphaFoldDB" id="A0A8J3NCG3"/>
<evidence type="ECO:0000256" key="3">
    <source>
        <dbReference type="ARBA" id="ARBA00023163"/>
    </source>
</evidence>
<dbReference type="RefSeq" id="WP_203661567.1">
    <property type="nucleotide sequence ID" value="NZ_BAAAZM010000014.1"/>
</dbReference>
<sequence>MGRPKEFDVDEAVDAAMHAFWERGYEATSTQDLCDATGLCRSSIYHTFGSKRELYERSLARYDETRTADLVGALRQDGAAADKLRAVFDTLLAQETGEERGCFAVNTLVELGGVDDDLAAGARRGLDSLRDELRCVIECGQAAGEITRDRTADALTDFVHGTMLGLRVLGRGGAGRDTMEHVVAVAMAAL</sequence>
<evidence type="ECO:0000313" key="7">
    <source>
        <dbReference type="Proteomes" id="UP000612808"/>
    </source>
</evidence>
<dbReference type="InterPro" id="IPR001647">
    <property type="entry name" value="HTH_TetR"/>
</dbReference>
<dbReference type="Gene3D" id="1.10.357.10">
    <property type="entry name" value="Tetracycline Repressor, domain 2"/>
    <property type="match status" value="1"/>
</dbReference>
<dbReference type="Pfam" id="PF00440">
    <property type="entry name" value="TetR_N"/>
    <property type="match status" value="1"/>
</dbReference>
<evidence type="ECO:0000256" key="2">
    <source>
        <dbReference type="ARBA" id="ARBA00023125"/>
    </source>
</evidence>
<accession>A0A8J3NCG3</accession>
<dbReference type="SUPFAM" id="SSF48498">
    <property type="entry name" value="Tetracyclin repressor-like, C-terminal domain"/>
    <property type="match status" value="1"/>
</dbReference>
<feature type="DNA-binding region" description="H-T-H motif" evidence="4">
    <location>
        <begin position="29"/>
        <end position="48"/>
    </location>
</feature>
<reference evidence="6" key="1">
    <citation type="submission" date="2021-01" db="EMBL/GenBank/DDBJ databases">
        <title>Whole genome shotgun sequence of Actinocatenispora rupis NBRC 107355.</title>
        <authorList>
            <person name="Komaki H."/>
            <person name="Tamura T."/>
        </authorList>
    </citation>
    <scope>NUCLEOTIDE SEQUENCE</scope>
    <source>
        <strain evidence="6">NBRC 107355</strain>
    </source>
</reference>
<keyword evidence="3" id="KW-0804">Transcription</keyword>
<evidence type="ECO:0000256" key="4">
    <source>
        <dbReference type="PROSITE-ProRule" id="PRU00335"/>
    </source>
</evidence>
<dbReference type="InterPro" id="IPR011075">
    <property type="entry name" value="TetR_C"/>
</dbReference>
<dbReference type="Proteomes" id="UP000612808">
    <property type="component" value="Unassembled WGS sequence"/>
</dbReference>
<dbReference type="Gene3D" id="1.10.10.60">
    <property type="entry name" value="Homeodomain-like"/>
    <property type="match status" value="1"/>
</dbReference>
<evidence type="ECO:0000256" key="1">
    <source>
        <dbReference type="ARBA" id="ARBA00023015"/>
    </source>
</evidence>
<dbReference type="PANTHER" id="PTHR47506:SF10">
    <property type="entry name" value="TRANSCRIPTIONAL REGULATORY PROTEIN"/>
    <property type="match status" value="1"/>
</dbReference>
<dbReference type="InterPro" id="IPR036271">
    <property type="entry name" value="Tet_transcr_reg_TetR-rel_C_sf"/>
</dbReference>
<dbReference type="InterPro" id="IPR009057">
    <property type="entry name" value="Homeodomain-like_sf"/>
</dbReference>
<dbReference type="SUPFAM" id="SSF46689">
    <property type="entry name" value="Homeodomain-like"/>
    <property type="match status" value="1"/>
</dbReference>
<organism evidence="6 7">
    <name type="scientific">Actinocatenispora rupis</name>
    <dbReference type="NCBI Taxonomy" id="519421"/>
    <lineage>
        <taxon>Bacteria</taxon>
        <taxon>Bacillati</taxon>
        <taxon>Actinomycetota</taxon>
        <taxon>Actinomycetes</taxon>
        <taxon>Micromonosporales</taxon>
        <taxon>Micromonosporaceae</taxon>
        <taxon>Actinocatenispora</taxon>
    </lineage>
</organism>
<dbReference type="PRINTS" id="PR00455">
    <property type="entry name" value="HTHTETR"/>
</dbReference>
<dbReference type="PROSITE" id="PS50977">
    <property type="entry name" value="HTH_TETR_2"/>
    <property type="match status" value="1"/>
</dbReference>
<protein>
    <submittedName>
        <fullName evidence="6">TetR family transcriptional regulator</fullName>
    </submittedName>
</protein>
<gene>
    <name evidence="6" type="ORF">Aru02nite_49050</name>
</gene>
<feature type="domain" description="HTH tetR-type" evidence="5">
    <location>
        <begin position="6"/>
        <end position="66"/>
    </location>
</feature>
<keyword evidence="1" id="KW-0805">Transcription regulation</keyword>
<dbReference type="Pfam" id="PF16925">
    <property type="entry name" value="TetR_C_13"/>
    <property type="match status" value="1"/>
</dbReference>
<dbReference type="PANTHER" id="PTHR47506">
    <property type="entry name" value="TRANSCRIPTIONAL REGULATORY PROTEIN"/>
    <property type="match status" value="1"/>
</dbReference>
<comment type="caution">
    <text evidence="6">The sequence shown here is derived from an EMBL/GenBank/DDBJ whole genome shotgun (WGS) entry which is preliminary data.</text>
</comment>
<evidence type="ECO:0000313" key="6">
    <source>
        <dbReference type="EMBL" id="GID14016.1"/>
    </source>
</evidence>
<evidence type="ECO:0000259" key="5">
    <source>
        <dbReference type="PROSITE" id="PS50977"/>
    </source>
</evidence>
<dbReference type="GO" id="GO:0003677">
    <property type="term" value="F:DNA binding"/>
    <property type="evidence" value="ECO:0007669"/>
    <property type="project" value="UniProtKB-UniRule"/>
</dbReference>